<dbReference type="Proteomes" id="UP000004358">
    <property type="component" value="Unassembled WGS sequence"/>
</dbReference>
<evidence type="ECO:0000313" key="1">
    <source>
        <dbReference type="EMBL" id="EAQ79515.1"/>
    </source>
</evidence>
<proteinExistence type="predicted"/>
<sequence>MRGAFAFLGLLVIPGEKVASRGAVLLS</sequence>
<accession>A3ZW19</accession>
<protein>
    <submittedName>
        <fullName evidence="1">Uncharacterized protein</fullName>
    </submittedName>
</protein>
<reference evidence="1 2" key="1">
    <citation type="submission" date="2006-02" db="EMBL/GenBank/DDBJ databases">
        <authorList>
            <person name="Amann R."/>
            <person name="Ferriera S."/>
            <person name="Johnson J."/>
            <person name="Kravitz S."/>
            <person name="Halpern A."/>
            <person name="Remington K."/>
            <person name="Beeson K."/>
            <person name="Tran B."/>
            <person name="Rogers Y.-H."/>
            <person name="Friedman R."/>
            <person name="Venter J.C."/>
        </authorList>
    </citation>
    <scope>NUCLEOTIDE SEQUENCE [LARGE SCALE GENOMIC DNA]</scope>
    <source>
        <strain evidence="1 2">DSM 3645</strain>
    </source>
</reference>
<dbReference type="AlphaFoldDB" id="A3ZW19"/>
<dbReference type="EMBL" id="AANZ01000014">
    <property type="protein sequence ID" value="EAQ79515.1"/>
    <property type="molecule type" value="Genomic_DNA"/>
</dbReference>
<dbReference type="STRING" id="314230.DSM3645_03528"/>
<evidence type="ECO:0000313" key="2">
    <source>
        <dbReference type="Proteomes" id="UP000004358"/>
    </source>
</evidence>
<dbReference type="HOGENOM" id="CLU_3414558_0_0_0"/>
<name>A3ZW19_9BACT</name>
<gene>
    <name evidence="1" type="ORF">DSM3645_03528</name>
</gene>
<organism evidence="1 2">
    <name type="scientific">Blastopirellula marina DSM 3645</name>
    <dbReference type="NCBI Taxonomy" id="314230"/>
    <lineage>
        <taxon>Bacteria</taxon>
        <taxon>Pseudomonadati</taxon>
        <taxon>Planctomycetota</taxon>
        <taxon>Planctomycetia</taxon>
        <taxon>Pirellulales</taxon>
        <taxon>Pirellulaceae</taxon>
        <taxon>Blastopirellula</taxon>
    </lineage>
</organism>
<comment type="caution">
    <text evidence="1">The sequence shown here is derived from an EMBL/GenBank/DDBJ whole genome shotgun (WGS) entry which is preliminary data.</text>
</comment>